<name>A0A0F0IEB9_ASPPU</name>
<reference evidence="1 2" key="1">
    <citation type="submission" date="2015-02" db="EMBL/GenBank/DDBJ databases">
        <title>Draft genome sequence of Aspergillus parasiticus SU-1.</title>
        <authorList>
            <person name="Yu J."/>
            <person name="Fedorova N."/>
            <person name="Yin Y."/>
            <person name="Losada L."/>
            <person name="Zafar N."/>
            <person name="Taujale R."/>
            <person name="Ehrlich K.C."/>
            <person name="Bhatnagar D."/>
            <person name="Cleveland T.E."/>
            <person name="Bennett J.W."/>
            <person name="Nierman W.C."/>
        </authorList>
    </citation>
    <scope>NUCLEOTIDE SEQUENCE [LARGE SCALE GENOMIC DNA]</scope>
    <source>
        <strain evidence="2">ATCC 56775 / NRRL 5862 / SRRC 143 / SU-1</strain>
    </source>
</reference>
<proteinExistence type="predicted"/>
<comment type="caution">
    <text evidence="1">The sequence shown here is derived from an EMBL/GenBank/DDBJ whole genome shotgun (WGS) entry which is preliminary data.</text>
</comment>
<evidence type="ECO:0000313" key="1">
    <source>
        <dbReference type="EMBL" id="KJK66040.1"/>
    </source>
</evidence>
<dbReference type="OrthoDB" id="5401170at2759"/>
<dbReference type="AlphaFoldDB" id="A0A0F0IEB9"/>
<organism evidence="1 2">
    <name type="scientific">Aspergillus parasiticus (strain ATCC 56775 / NRRL 5862 / SRRC 143 / SU-1)</name>
    <dbReference type="NCBI Taxonomy" id="1403190"/>
    <lineage>
        <taxon>Eukaryota</taxon>
        <taxon>Fungi</taxon>
        <taxon>Dikarya</taxon>
        <taxon>Ascomycota</taxon>
        <taxon>Pezizomycotina</taxon>
        <taxon>Eurotiomycetes</taxon>
        <taxon>Eurotiomycetidae</taxon>
        <taxon>Eurotiales</taxon>
        <taxon>Aspergillaceae</taxon>
        <taxon>Aspergillus</taxon>
        <taxon>Aspergillus subgen. Circumdati</taxon>
    </lineage>
</organism>
<dbReference type="STRING" id="1403190.A0A0F0IEB9"/>
<protein>
    <submittedName>
        <fullName evidence="1">Uncharacterized protein</fullName>
    </submittedName>
</protein>
<sequence>MSLLSKELLDIAFTLARIVNLSGAGEPTDFPPCLVGNEPGVQGRWQAQLAEVMAAVFHEQHCADFVCFGKAYTKCPDLVLLNATPDILIEALITIYLQLPAEESMGLPPSMRRRETTDRKLSGFDQWVEAYRRLTLHDCDFVPPFLGSSHGRQDDDGLVPGGFLSYIVVTSVPGDVLGIGTCGFDFGGRFNPRAVLNLSQEDQKRCRKLSIPDGIFWALSAEERAVIRQQFQSASTKD</sequence>
<gene>
    <name evidence="1" type="ORF">P875_00021839</name>
</gene>
<accession>A0A0F0IEB9</accession>
<dbReference type="Proteomes" id="UP000033540">
    <property type="component" value="Unassembled WGS sequence"/>
</dbReference>
<dbReference type="EMBL" id="JZEE01000325">
    <property type="protein sequence ID" value="KJK66040.1"/>
    <property type="molecule type" value="Genomic_DNA"/>
</dbReference>
<evidence type="ECO:0000313" key="2">
    <source>
        <dbReference type="Proteomes" id="UP000033540"/>
    </source>
</evidence>